<feature type="transmembrane region" description="Helical" evidence="4">
    <location>
        <begin position="257"/>
        <end position="275"/>
    </location>
</feature>
<feature type="transmembrane region" description="Helical" evidence="4">
    <location>
        <begin position="351"/>
        <end position="373"/>
    </location>
</feature>
<feature type="transmembrane region" description="Helical" evidence="4">
    <location>
        <begin position="311"/>
        <end position="330"/>
    </location>
</feature>
<dbReference type="OrthoDB" id="9815356at2"/>
<reference evidence="6 7" key="1">
    <citation type="submission" date="2018-02" db="EMBL/GenBank/DDBJ databases">
        <title>Draft Genome of Achromobacter spanius stain 6.</title>
        <authorList>
            <person name="Gunasekera T.S."/>
            <person name="Radwan O."/>
            <person name="Ruiz O.N."/>
        </authorList>
    </citation>
    <scope>NUCLEOTIDE SEQUENCE [LARGE SCALE GENOMIC DNA]</scope>
    <source>
        <strain evidence="6 7">6</strain>
    </source>
</reference>
<evidence type="ECO:0000313" key="7">
    <source>
        <dbReference type="Proteomes" id="UP000239990"/>
    </source>
</evidence>
<dbReference type="PROSITE" id="PS50850">
    <property type="entry name" value="MFS"/>
    <property type="match status" value="1"/>
</dbReference>
<evidence type="ECO:0000256" key="3">
    <source>
        <dbReference type="ARBA" id="ARBA00023136"/>
    </source>
</evidence>
<gene>
    <name evidence="6" type="ORF">C4E15_15850</name>
</gene>
<evidence type="ECO:0000256" key="1">
    <source>
        <dbReference type="ARBA" id="ARBA00022692"/>
    </source>
</evidence>
<keyword evidence="1 4" id="KW-0812">Transmembrane</keyword>
<dbReference type="Pfam" id="PF07690">
    <property type="entry name" value="MFS_1"/>
    <property type="match status" value="1"/>
</dbReference>
<protein>
    <submittedName>
        <fullName evidence="6">MFS transporter</fullName>
    </submittedName>
</protein>
<name>A0A2S5GR25_9BURK</name>
<feature type="transmembrane region" description="Helical" evidence="4">
    <location>
        <begin position="147"/>
        <end position="166"/>
    </location>
</feature>
<dbReference type="CDD" id="cd17324">
    <property type="entry name" value="MFS_NepI_like"/>
    <property type="match status" value="1"/>
</dbReference>
<dbReference type="Gene3D" id="1.20.1250.20">
    <property type="entry name" value="MFS general substrate transporter like domains"/>
    <property type="match status" value="1"/>
</dbReference>
<evidence type="ECO:0000256" key="2">
    <source>
        <dbReference type="ARBA" id="ARBA00022989"/>
    </source>
</evidence>
<feature type="transmembrane region" description="Helical" evidence="4">
    <location>
        <begin position="178"/>
        <end position="197"/>
    </location>
</feature>
<dbReference type="SUPFAM" id="SSF103473">
    <property type="entry name" value="MFS general substrate transporter"/>
    <property type="match status" value="1"/>
</dbReference>
<feature type="transmembrane region" description="Helical" evidence="4">
    <location>
        <begin position="379"/>
        <end position="397"/>
    </location>
</feature>
<sequence length="413" mass="43217">MTASPASAPPAPPTPPTPTLTAPIVLLMSIATGLAVASNYYAQPLLHTIGQQFGLSNAAAGAIVTTAQLSYALGLMLLVPLGDLFERRRLIVLMTLLSAGGLLISSFATHIAVLLLGTALTGLLSVVAQILVPFAATLAAPHERGKAVGTVMSGLLLGILLARTVAGVLADVGSWRTVYWVAAVLMLGMSAALWRVLPRYQSPTTMSYPRLLGSILRMFVQEPLFRARSLLGFLLFAAFSMLWTPLTFLLASPPYQYSNTTIGLFGLAGAAGAYAANRFGRLADRGLGNLATRVGLLLLLGSWGLMAFGQVSVFALLAGILVQDLAIQGVHVTNSSSLYRLRPEARSRLTAGYMTSYFLGGASGSLVSSWLYAHFGWPGVVIAGAVLGVVTLAYGVLAPSARIPETAPPPSRV</sequence>
<keyword evidence="2 4" id="KW-1133">Transmembrane helix</keyword>
<dbReference type="PANTHER" id="PTHR42910">
    <property type="entry name" value="TRANSPORTER SCO4007-RELATED"/>
    <property type="match status" value="1"/>
</dbReference>
<dbReference type="InterPro" id="IPR011701">
    <property type="entry name" value="MFS"/>
</dbReference>
<dbReference type="EMBL" id="PREU01000006">
    <property type="protein sequence ID" value="PPA75560.1"/>
    <property type="molecule type" value="Genomic_DNA"/>
</dbReference>
<feature type="transmembrane region" description="Helical" evidence="4">
    <location>
        <begin position="20"/>
        <end position="42"/>
    </location>
</feature>
<feature type="transmembrane region" description="Helical" evidence="4">
    <location>
        <begin position="230"/>
        <end position="251"/>
    </location>
</feature>
<dbReference type="InterPro" id="IPR020846">
    <property type="entry name" value="MFS_dom"/>
</dbReference>
<evidence type="ECO:0000259" key="5">
    <source>
        <dbReference type="PROSITE" id="PS50850"/>
    </source>
</evidence>
<feature type="transmembrane region" description="Helical" evidence="4">
    <location>
        <begin position="119"/>
        <end position="140"/>
    </location>
</feature>
<feature type="transmembrane region" description="Helical" evidence="4">
    <location>
        <begin position="54"/>
        <end position="78"/>
    </location>
</feature>
<organism evidence="6 7">
    <name type="scientific">Achromobacter spanius</name>
    <dbReference type="NCBI Taxonomy" id="217203"/>
    <lineage>
        <taxon>Bacteria</taxon>
        <taxon>Pseudomonadati</taxon>
        <taxon>Pseudomonadota</taxon>
        <taxon>Betaproteobacteria</taxon>
        <taxon>Burkholderiales</taxon>
        <taxon>Alcaligenaceae</taxon>
        <taxon>Achromobacter</taxon>
    </lineage>
</organism>
<feature type="domain" description="Major facilitator superfamily (MFS) profile" evidence="5">
    <location>
        <begin position="24"/>
        <end position="402"/>
    </location>
</feature>
<keyword evidence="3 4" id="KW-0472">Membrane</keyword>
<accession>A0A2S5GR25</accession>
<proteinExistence type="predicted"/>
<dbReference type="PANTHER" id="PTHR42910:SF1">
    <property type="entry name" value="MAJOR FACILITATOR SUPERFAMILY (MFS) PROFILE DOMAIN-CONTAINING PROTEIN"/>
    <property type="match status" value="1"/>
</dbReference>
<feature type="transmembrane region" description="Helical" evidence="4">
    <location>
        <begin position="90"/>
        <end position="113"/>
    </location>
</feature>
<dbReference type="Proteomes" id="UP000239990">
    <property type="component" value="Unassembled WGS sequence"/>
</dbReference>
<dbReference type="GO" id="GO:0022857">
    <property type="term" value="F:transmembrane transporter activity"/>
    <property type="evidence" value="ECO:0007669"/>
    <property type="project" value="InterPro"/>
</dbReference>
<evidence type="ECO:0000313" key="6">
    <source>
        <dbReference type="EMBL" id="PPA75560.1"/>
    </source>
</evidence>
<dbReference type="InterPro" id="IPR036259">
    <property type="entry name" value="MFS_trans_sf"/>
</dbReference>
<evidence type="ECO:0000256" key="4">
    <source>
        <dbReference type="SAM" id="Phobius"/>
    </source>
</evidence>
<dbReference type="RefSeq" id="WP_104144194.1">
    <property type="nucleotide sequence ID" value="NZ_PREU01000006.1"/>
</dbReference>
<comment type="caution">
    <text evidence="6">The sequence shown here is derived from an EMBL/GenBank/DDBJ whole genome shotgun (WGS) entry which is preliminary data.</text>
</comment>
<dbReference type="AlphaFoldDB" id="A0A2S5GR25"/>